<protein>
    <submittedName>
        <fullName evidence="2">Uncharacterized protein</fullName>
    </submittedName>
</protein>
<dbReference type="Proteomes" id="UP000051645">
    <property type="component" value="Unassembled WGS sequence"/>
</dbReference>
<evidence type="ECO:0000313" key="4">
    <source>
        <dbReference type="Proteomes" id="UP000051751"/>
    </source>
</evidence>
<comment type="caution">
    <text evidence="2">The sequence shown here is derived from an EMBL/GenBank/DDBJ whole genome shotgun (WGS) entry which is preliminary data.</text>
</comment>
<dbReference type="STRING" id="81857.IV38_GL001098"/>
<dbReference type="EMBL" id="JQAZ01000002">
    <property type="protein sequence ID" value="KRN32700.1"/>
    <property type="molecule type" value="Genomic_DNA"/>
</dbReference>
<dbReference type="Proteomes" id="UP000051751">
    <property type="component" value="Unassembled WGS sequence"/>
</dbReference>
<evidence type="ECO:0000313" key="3">
    <source>
        <dbReference type="Proteomes" id="UP000051645"/>
    </source>
</evidence>
<keyword evidence="3" id="KW-1185">Reference proteome</keyword>
<evidence type="ECO:0000313" key="1">
    <source>
        <dbReference type="EMBL" id="KRN28890.1"/>
    </source>
</evidence>
<dbReference type="AlphaFoldDB" id="A0A0R2G647"/>
<organism evidence="2 3">
    <name type="scientific">Lactobacillus selangorensis</name>
    <dbReference type="NCBI Taxonomy" id="81857"/>
    <lineage>
        <taxon>Bacteria</taxon>
        <taxon>Bacillati</taxon>
        <taxon>Bacillota</taxon>
        <taxon>Bacilli</taxon>
        <taxon>Lactobacillales</taxon>
        <taxon>Lactobacillaceae</taxon>
        <taxon>Lactobacillus</taxon>
    </lineage>
</organism>
<name>A0A0R2G647_9LACO</name>
<proteinExistence type="predicted"/>
<reference evidence="3 4" key="1">
    <citation type="journal article" date="2015" name="Genome Announc.">
        <title>Expanding the biotechnology potential of lactobacilli through comparative genomics of 213 strains and associated genera.</title>
        <authorList>
            <person name="Sun Z."/>
            <person name="Harris H.M."/>
            <person name="McCann A."/>
            <person name="Guo C."/>
            <person name="Argimon S."/>
            <person name="Zhang W."/>
            <person name="Yang X."/>
            <person name="Jeffery I.B."/>
            <person name="Cooney J.C."/>
            <person name="Kagawa T.F."/>
            <person name="Liu W."/>
            <person name="Song Y."/>
            <person name="Salvetti E."/>
            <person name="Wrobel A."/>
            <person name="Rasinkangas P."/>
            <person name="Parkhill J."/>
            <person name="Rea M.C."/>
            <person name="O'Sullivan O."/>
            <person name="Ritari J."/>
            <person name="Douillard F.P."/>
            <person name="Paul Ross R."/>
            <person name="Yang R."/>
            <person name="Briner A.E."/>
            <person name="Felis G.E."/>
            <person name="de Vos W.M."/>
            <person name="Barrangou R."/>
            <person name="Klaenhammer T.R."/>
            <person name="Caufield P.W."/>
            <person name="Cui Y."/>
            <person name="Zhang H."/>
            <person name="O'Toole P.W."/>
        </authorList>
    </citation>
    <scope>NUCLEOTIDE SEQUENCE [LARGE SCALE GENOMIC DNA]</scope>
    <source>
        <strain evidence="1 4">ATCC BAA-66</strain>
        <strain evidence="2 3">DSM 13344</strain>
    </source>
</reference>
<accession>A0A0R2G647</accession>
<sequence length="107" mass="12104">MATIHDALDDLKDIQPSTPLFAYKMSLIQAKYESAVLAINLYGVPDQIENVFGELKSARKILELSIESYLDHYQDPAFDPADYQESMADFRRALQIEPDQLGLVLPD</sequence>
<dbReference type="PATRIC" id="fig|81857.3.peg.1104"/>
<gene>
    <name evidence="1" type="ORF">IV38_GL001098</name>
    <name evidence="2" type="ORF">IV40_GL000755</name>
</gene>
<dbReference type="EMBL" id="JQAT01000002">
    <property type="protein sequence ID" value="KRN28890.1"/>
    <property type="molecule type" value="Genomic_DNA"/>
</dbReference>
<evidence type="ECO:0000313" key="2">
    <source>
        <dbReference type="EMBL" id="KRN32700.1"/>
    </source>
</evidence>